<evidence type="ECO:0000313" key="1">
    <source>
        <dbReference type="EMBL" id="XCG48613.1"/>
    </source>
</evidence>
<proteinExistence type="predicted"/>
<name>A0AAU8CPN2_9HYPH</name>
<dbReference type="RefSeq" id="WP_353643855.1">
    <property type="nucleotide sequence ID" value="NZ_CP159253.1"/>
</dbReference>
<dbReference type="EMBL" id="CP159253">
    <property type="protein sequence ID" value="XCG48613.1"/>
    <property type="molecule type" value="Genomic_DNA"/>
</dbReference>
<gene>
    <name evidence="1" type="ORF">ABVK50_25870</name>
</gene>
<dbReference type="AlphaFoldDB" id="A0AAU8CPN2"/>
<sequence>MAGLNPQEEKLKSTYQAVGSRRSRVSRVLQMLEELEAPYEFVHIERRSPEPRERPQASGRPF</sequence>
<organism evidence="1">
    <name type="scientific">Mesorhizobium sp. WSM2240</name>
    <dbReference type="NCBI Taxonomy" id="3228851"/>
    <lineage>
        <taxon>Bacteria</taxon>
        <taxon>Pseudomonadati</taxon>
        <taxon>Pseudomonadota</taxon>
        <taxon>Alphaproteobacteria</taxon>
        <taxon>Hyphomicrobiales</taxon>
        <taxon>Phyllobacteriaceae</taxon>
        <taxon>Mesorhizobium</taxon>
    </lineage>
</organism>
<protein>
    <submittedName>
        <fullName evidence="1">Uncharacterized protein</fullName>
    </submittedName>
</protein>
<accession>A0AAU8CPN2</accession>
<reference evidence="1" key="1">
    <citation type="submission" date="2024-06" db="EMBL/GenBank/DDBJ databases">
        <title>Mesorhizobium karijinii sp. nov., a symbiont of the iconic Swainsona formosa from arid Australia.</title>
        <authorList>
            <person name="Hill Y.J."/>
            <person name="Watkin E.L.J."/>
            <person name="O'Hara G.W."/>
            <person name="Terpolilli J."/>
            <person name="Tye M.L."/>
            <person name="Kohlmeier M.G."/>
        </authorList>
    </citation>
    <scope>NUCLEOTIDE SEQUENCE</scope>
    <source>
        <strain evidence="1">WSM2240</strain>
    </source>
</reference>